<keyword evidence="1" id="KW-0472">Membrane</keyword>
<proteinExistence type="predicted"/>
<dbReference type="EMBL" id="CP097253">
    <property type="protein sequence ID" value="UUR08128.1"/>
    <property type="molecule type" value="Genomic_DNA"/>
</dbReference>
<feature type="transmembrane region" description="Helical" evidence="1">
    <location>
        <begin position="6"/>
        <end position="27"/>
    </location>
</feature>
<evidence type="ECO:0000313" key="2">
    <source>
        <dbReference type="EMBL" id="UUR08128.1"/>
    </source>
</evidence>
<feature type="transmembrane region" description="Helical" evidence="1">
    <location>
        <begin position="147"/>
        <end position="164"/>
    </location>
</feature>
<feature type="transmembrane region" description="Helical" evidence="1">
    <location>
        <begin position="176"/>
        <end position="194"/>
    </location>
</feature>
<sequence length="248" mass="26778">MTPTTLIVLLTVLAFVLVHVFGAKLAFLAGMPRSIWLSAAGGVSVAYVFVHLLPELASHQQVIGERARSAGLLASVESHAYLIALFGLALFYGVERFARSRGGGAPPREGERRSLGVFWVHLTAFALYNVLIGYLLLHREENDLRGLVVYAIAMSLHFIVNDQGLRQQHGTTYHRYGRWILAAAPVGGLLLGLATDVSALLLSALFAFLAGGIILNVLKEELPEDRQSRFSAFALGAIAYAAVLLLTA</sequence>
<keyword evidence="1" id="KW-0812">Transmembrane</keyword>
<gene>
    <name evidence="2" type="ORF">M1K48_00295</name>
</gene>
<keyword evidence="3" id="KW-1185">Reference proteome</keyword>
<dbReference type="RefSeq" id="WP_249503907.1">
    <property type="nucleotide sequence ID" value="NZ_CP097253.1"/>
</dbReference>
<keyword evidence="1" id="KW-1133">Transmembrane helix</keyword>
<name>A0ABY5MUF7_9SPHN</name>
<feature type="transmembrane region" description="Helical" evidence="1">
    <location>
        <begin position="115"/>
        <end position="135"/>
    </location>
</feature>
<evidence type="ECO:0000313" key="3">
    <source>
        <dbReference type="Proteomes" id="UP000831921"/>
    </source>
</evidence>
<evidence type="ECO:0008006" key="4">
    <source>
        <dbReference type="Google" id="ProtNLM"/>
    </source>
</evidence>
<feature type="transmembrane region" description="Helical" evidence="1">
    <location>
        <begin position="230"/>
        <end position="247"/>
    </location>
</feature>
<accession>A0ABY5MUF7</accession>
<feature type="transmembrane region" description="Helical" evidence="1">
    <location>
        <begin position="34"/>
        <end position="53"/>
    </location>
</feature>
<dbReference type="Proteomes" id="UP000831921">
    <property type="component" value="Chromosome"/>
</dbReference>
<feature type="transmembrane region" description="Helical" evidence="1">
    <location>
        <begin position="73"/>
        <end position="94"/>
    </location>
</feature>
<evidence type="ECO:0000256" key="1">
    <source>
        <dbReference type="SAM" id="Phobius"/>
    </source>
</evidence>
<reference evidence="2 3" key="1">
    <citation type="submission" date="2022-05" db="EMBL/GenBank/DDBJ databases">
        <title>S8-45 Sphingomonas ultraviolaceadurans.</title>
        <authorList>
            <person name="Liu Y."/>
        </authorList>
    </citation>
    <scope>NUCLEOTIDE SEQUENCE [LARGE SCALE GENOMIC DNA]</scope>
    <source>
        <strain evidence="2 3">S8-45</strain>
    </source>
</reference>
<organism evidence="2 3">
    <name type="scientific">Sphingomonas glaciei</name>
    <dbReference type="NCBI Taxonomy" id="2938948"/>
    <lineage>
        <taxon>Bacteria</taxon>
        <taxon>Pseudomonadati</taxon>
        <taxon>Pseudomonadota</taxon>
        <taxon>Alphaproteobacteria</taxon>
        <taxon>Sphingomonadales</taxon>
        <taxon>Sphingomonadaceae</taxon>
        <taxon>Sphingomonas</taxon>
    </lineage>
</organism>
<protein>
    <recommendedName>
        <fullName evidence="4">ZIP Zinc transporter</fullName>
    </recommendedName>
</protein>
<feature type="transmembrane region" description="Helical" evidence="1">
    <location>
        <begin position="200"/>
        <end position="218"/>
    </location>
</feature>